<reference evidence="16" key="2">
    <citation type="submission" date="2021-04" db="EMBL/GenBank/DDBJ databases">
        <authorList>
            <person name="Gilroy R."/>
        </authorList>
    </citation>
    <scope>NUCLEOTIDE SEQUENCE</scope>
    <source>
        <strain evidence="16">5790</strain>
    </source>
</reference>
<evidence type="ECO:0000256" key="14">
    <source>
        <dbReference type="PIRSR" id="PIRSR617867-1"/>
    </source>
</evidence>
<dbReference type="InterPro" id="IPR005145">
    <property type="entry name" value="Sua5_C"/>
</dbReference>
<dbReference type="GO" id="GO:0004725">
    <property type="term" value="F:protein tyrosine phosphatase activity"/>
    <property type="evidence" value="ECO:0007669"/>
    <property type="project" value="InterPro"/>
</dbReference>
<evidence type="ECO:0000256" key="1">
    <source>
        <dbReference type="ARBA" id="ARBA00004496"/>
    </source>
</evidence>
<sequence>METKLLSANGRDLKTAAEIITGGGTVIFPTETVYGLGADALNPEAVRKIFKAKGRPGDNPLIVHVHDIKQVDTVAEEVPEKAKMLMEHFWPGPLTVILKRRDSVPDEVTAGLKTVGVRMPSDRTALEFLKLTGRPVAAPSANLSGKPSPTSFKHCVEDMSGRVDAIIDGGDCAVGVESTVIDMTASPVIYRPGDITAGMIEDVLKEKVTLHDSVADGETPKSPGLKYKHYSPAAEVVILKGSVDEVIDCVNRQSVSCGIIVFDQMLETVKNGLSRGRVIKTLGDRKSPRDAEANLFRVLRDMDEMGVRVIFAPEIPDNDKWAAVRNRLYRAAGNRVASASEFEFKSAHEKPKRFLFVCTGNTCRSPMAEGLFNEICRRRGIAAASASAGLSVAPGSVLSENSLSAMKRENIDISGHVPTALSLDMLKEFDVVLTMSSSHKQMLKMILSGNSELSEKVFTLGEYSGLGIEISDPYGGDISVYESCLKEIKKCVAAIADKLSYDKV</sequence>
<dbReference type="Gene3D" id="3.40.50.11030">
    <property type="entry name" value="Threonylcarbamoyl-AMP synthase, C-terminal domain"/>
    <property type="match status" value="1"/>
</dbReference>
<keyword evidence="9" id="KW-0547">Nucleotide-binding</keyword>
<evidence type="ECO:0000256" key="3">
    <source>
        <dbReference type="ARBA" id="ARBA00011063"/>
    </source>
</evidence>
<reference evidence="16" key="1">
    <citation type="journal article" date="2021" name="PeerJ">
        <title>Extensive microbial diversity within the chicken gut microbiome revealed by metagenomics and culture.</title>
        <authorList>
            <person name="Gilroy R."/>
            <person name="Ravi A."/>
            <person name="Getino M."/>
            <person name="Pursley I."/>
            <person name="Horton D.L."/>
            <person name="Alikhan N.F."/>
            <person name="Baker D."/>
            <person name="Gharbi K."/>
            <person name="Hall N."/>
            <person name="Watson M."/>
            <person name="Adriaenssens E.M."/>
            <person name="Foster-Nyarko E."/>
            <person name="Jarju S."/>
            <person name="Secka A."/>
            <person name="Antonio M."/>
            <person name="Oren A."/>
            <person name="Chaudhuri R.R."/>
            <person name="La Ragione R."/>
            <person name="Hildebrand F."/>
            <person name="Pallen M.J."/>
        </authorList>
    </citation>
    <scope>NUCLEOTIDE SEQUENCE</scope>
    <source>
        <strain evidence="16">5790</strain>
    </source>
</reference>
<feature type="domain" description="YrdC-like" evidence="15">
    <location>
        <begin position="10"/>
        <end position="195"/>
    </location>
</feature>
<dbReference type="PRINTS" id="PR00719">
    <property type="entry name" value="LMWPTPASE"/>
</dbReference>
<dbReference type="SUPFAM" id="SSF55821">
    <property type="entry name" value="YrdC/RibB"/>
    <property type="match status" value="1"/>
</dbReference>
<evidence type="ECO:0000256" key="2">
    <source>
        <dbReference type="ARBA" id="ARBA00007663"/>
    </source>
</evidence>
<evidence type="ECO:0000256" key="9">
    <source>
        <dbReference type="ARBA" id="ARBA00022741"/>
    </source>
</evidence>
<dbReference type="InterPro" id="IPR017867">
    <property type="entry name" value="Tyr_phospatase_low_mol_wt"/>
</dbReference>
<dbReference type="Gene3D" id="3.90.870.10">
    <property type="entry name" value="DHBP synthase"/>
    <property type="match status" value="1"/>
</dbReference>
<dbReference type="SMART" id="SM00226">
    <property type="entry name" value="LMWPc"/>
    <property type="match status" value="1"/>
</dbReference>
<keyword evidence="11" id="KW-0067">ATP-binding</keyword>
<evidence type="ECO:0000256" key="4">
    <source>
        <dbReference type="ARBA" id="ARBA00012584"/>
    </source>
</evidence>
<comment type="caution">
    <text evidence="16">The sequence shown here is derived from an EMBL/GenBank/DDBJ whole genome shotgun (WGS) entry which is preliminary data.</text>
</comment>
<feature type="active site" description="Proton donor" evidence="14">
    <location>
        <position position="472"/>
    </location>
</feature>
<protein>
    <recommendedName>
        <fullName evidence="12">L-threonylcarbamoyladenylate synthase</fullName>
        <ecNumber evidence="4">2.7.7.87</ecNumber>
    </recommendedName>
    <alternativeName>
        <fullName evidence="12">L-threonylcarbamoyladenylate synthase</fullName>
    </alternativeName>
</protein>
<dbReference type="InterPro" id="IPR050156">
    <property type="entry name" value="TC-AMP_synthase_SUA5"/>
</dbReference>
<dbReference type="PANTHER" id="PTHR17490:SF16">
    <property type="entry name" value="THREONYLCARBAMOYL-AMP SYNTHASE"/>
    <property type="match status" value="1"/>
</dbReference>
<comment type="subcellular location">
    <subcellularLocation>
        <location evidence="1">Cytoplasm</location>
    </subcellularLocation>
</comment>
<comment type="similarity">
    <text evidence="3">Belongs to the low molecular weight phosphotyrosine protein phosphatase family.</text>
</comment>
<evidence type="ECO:0000256" key="7">
    <source>
        <dbReference type="ARBA" id="ARBA00022694"/>
    </source>
</evidence>
<evidence type="ECO:0000256" key="11">
    <source>
        <dbReference type="ARBA" id="ARBA00022840"/>
    </source>
</evidence>
<dbReference type="CDD" id="cd16344">
    <property type="entry name" value="LMWPAP"/>
    <property type="match status" value="1"/>
</dbReference>
<comment type="similarity">
    <text evidence="2">Belongs to the SUA5 family.</text>
</comment>
<dbReference type="FunFam" id="3.90.870.10:FF:000009">
    <property type="entry name" value="Threonylcarbamoyl-AMP synthase, putative"/>
    <property type="match status" value="1"/>
</dbReference>
<organism evidence="16 17">
    <name type="scientific">Candidatus Monoglobus merdigallinarum</name>
    <dbReference type="NCBI Taxonomy" id="2838698"/>
    <lineage>
        <taxon>Bacteria</taxon>
        <taxon>Bacillati</taxon>
        <taxon>Bacillota</taxon>
        <taxon>Clostridia</taxon>
        <taxon>Monoglobales</taxon>
        <taxon>Monoglobaceae</taxon>
        <taxon>Monoglobus</taxon>
    </lineage>
</organism>
<dbReference type="Pfam" id="PF03481">
    <property type="entry name" value="Sua5_C"/>
    <property type="match status" value="1"/>
</dbReference>
<dbReference type="EMBL" id="DXIJ01000048">
    <property type="protein sequence ID" value="HIV85653.1"/>
    <property type="molecule type" value="Genomic_DNA"/>
</dbReference>
<accession>A0A9D1TMD8</accession>
<evidence type="ECO:0000256" key="8">
    <source>
        <dbReference type="ARBA" id="ARBA00022695"/>
    </source>
</evidence>
<dbReference type="InterPro" id="IPR038385">
    <property type="entry name" value="Sua5/YwlC_C"/>
</dbReference>
<dbReference type="GO" id="GO:0061710">
    <property type="term" value="F:L-threonylcarbamoyladenylate synthase"/>
    <property type="evidence" value="ECO:0007669"/>
    <property type="project" value="UniProtKB-EC"/>
</dbReference>
<dbReference type="GO" id="GO:0005737">
    <property type="term" value="C:cytoplasm"/>
    <property type="evidence" value="ECO:0007669"/>
    <property type="project" value="UniProtKB-SubCell"/>
</dbReference>
<keyword evidence="5" id="KW-0963">Cytoplasm</keyword>
<evidence type="ECO:0000313" key="16">
    <source>
        <dbReference type="EMBL" id="HIV85653.1"/>
    </source>
</evidence>
<dbReference type="InterPro" id="IPR023485">
    <property type="entry name" value="Ptyr_pPase"/>
</dbReference>
<dbReference type="PANTHER" id="PTHR17490">
    <property type="entry name" value="SUA5"/>
    <property type="match status" value="1"/>
</dbReference>
<dbReference type="AlphaFoldDB" id="A0A9D1TMD8"/>
<evidence type="ECO:0000256" key="6">
    <source>
        <dbReference type="ARBA" id="ARBA00022679"/>
    </source>
</evidence>
<dbReference type="GO" id="GO:0006450">
    <property type="term" value="P:regulation of translational fidelity"/>
    <property type="evidence" value="ECO:0007669"/>
    <property type="project" value="TreeGrafter"/>
</dbReference>
<evidence type="ECO:0000256" key="5">
    <source>
        <dbReference type="ARBA" id="ARBA00022490"/>
    </source>
</evidence>
<dbReference type="Gene3D" id="3.40.50.2300">
    <property type="match status" value="1"/>
</dbReference>
<gene>
    <name evidence="16" type="ORF">H9900_02450</name>
</gene>
<comment type="catalytic activity">
    <reaction evidence="13">
        <text>L-threonine + hydrogencarbonate + ATP = L-threonylcarbamoyladenylate + diphosphate + H2O</text>
        <dbReference type="Rhea" id="RHEA:36407"/>
        <dbReference type="ChEBI" id="CHEBI:15377"/>
        <dbReference type="ChEBI" id="CHEBI:17544"/>
        <dbReference type="ChEBI" id="CHEBI:30616"/>
        <dbReference type="ChEBI" id="CHEBI:33019"/>
        <dbReference type="ChEBI" id="CHEBI:57926"/>
        <dbReference type="ChEBI" id="CHEBI:73682"/>
        <dbReference type="EC" id="2.7.7.87"/>
    </reaction>
</comment>
<dbReference type="InterPro" id="IPR036196">
    <property type="entry name" value="Ptyr_pPase_sf"/>
</dbReference>
<keyword evidence="6" id="KW-0808">Transferase</keyword>
<keyword evidence="8" id="KW-0548">Nucleotidyltransferase</keyword>
<keyword evidence="10" id="KW-0378">Hydrolase</keyword>
<evidence type="ECO:0000256" key="10">
    <source>
        <dbReference type="ARBA" id="ARBA00022801"/>
    </source>
</evidence>
<dbReference type="GO" id="GO:0003725">
    <property type="term" value="F:double-stranded RNA binding"/>
    <property type="evidence" value="ECO:0007669"/>
    <property type="project" value="InterPro"/>
</dbReference>
<dbReference type="Proteomes" id="UP000824162">
    <property type="component" value="Unassembled WGS sequence"/>
</dbReference>
<keyword evidence="7" id="KW-0819">tRNA processing</keyword>
<name>A0A9D1TMD8_9FIRM</name>
<feature type="active site" evidence="14">
    <location>
        <position position="364"/>
    </location>
</feature>
<dbReference type="GO" id="GO:0000049">
    <property type="term" value="F:tRNA binding"/>
    <property type="evidence" value="ECO:0007669"/>
    <property type="project" value="TreeGrafter"/>
</dbReference>
<dbReference type="GO" id="GO:0008033">
    <property type="term" value="P:tRNA processing"/>
    <property type="evidence" value="ECO:0007669"/>
    <property type="project" value="UniProtKB-KW"/>
</dbReference>
<dbReference type="Pfam" id="PF01451">
    <property type="entry name" value="LMWPc"/>
    <property type="match status" value="1"/>
</dbReference>
<dbReference type="NCBIfam" id="TIGR00057">
    <property type="entry name" value="L-threonylcarbamoyladenylate synthase"/>
    <property type="match status" value="1"/>
</dbReference>
<dbReference type="EC" id="2.7.7.87" evidence="4"/>
<feature type="active site" description="Nucleophile" evidence="14">
    <location>
        <position position="358"/>
    </location>
</feature>
<evidence type="ECO:0000313" key="17">
    <source>
        <dbReference type="Proteomes" id="UP000824162"/>
    </source>
</evidence>
<dbReference type="InterPro" id="IPR017945">
    <property type="entry name" value="DHBP_synth_RibB-like_a/b_dom"/>
</dbReference>
<dbReference type="Pfam" id="PF01300">
    <property type="entry name" value="Sua5_yciO_yrdC"/>
    <property type="match status" value="1"/>
</dbReference>
<dbReference type="GO" id="GO:0005524">
    <property type="term" value="F:ATP binding"/>
    <property type="evidence" value="ECO:0007669"/>
    <property type="project" value="UniProtKB-KW"/>
</dbReference>
<dbReference type="InterPro" id="IPR006070">
    <property type="entry name" value="Sua5-like_dom"/>
</dbReference>
<evidence type="ECO:0000256" key="12">
    <source>
        <dbReference type="ARBA" id="ARBA00029774"/>
    </source>
</evidence>
<dbReference type="SUPFAM" id="SSF52788">
    <property type="entry name" value="Phosphotyrosine protein phosphatases I"/>
    <property type="match status" value="1"/>
</dbReference>
<evidence type="ECO:0000256" key="13">
    <source>
        <dbReference type="ARBA" id="ARBA00048366"/>
    </source>
</evidence>
<dbReference type="PROSITE" id="PS51163">
    <property type="entry name" value="YRDC"/>
    <property type="match status" value="1"/>
</dbReference>
<evidence type="ECO:0000259" key="15">
    <source>
        <dbReference type="PROSITE" id="PS51163"/>
    </source>
</evidence>
<proteinExistence type="inferred from homology"/>